<dbReference type="NCBIfam" id="TIGR00172">
    <property type="entry name" value="maf"/>
    <property type="match status" value="1"/>
</dbReference>
<dbReference type="InterPro" id="IPR029001">
    <property type="entry name" value="ITPase-like_fam"/>
</dbReference>
<accession>A0A0P4W141</accession>
<sequence>MLEPIKNALDFQRIVLASVSPRRSEILHNIGLHFEIMPSLFEENLDPKSFASIKEFAVETAYRKVLDVAERLDRDIKQPDIIIGADTVVVLDGKIYGKPGSIRTAQKYLETLSGRQHSVHTGVVIRTPNATVKFHETTLVTMAYLSEEVINAYVKTKEPIDKAGAYAIQGFGASLIEKIDGDYYNVMGLPVHSLCKHLLWLYEDRAKKEELTKTIGPEAAEGVLAQMDITTSRPKTAERRKSPK</sequence>
<evidence type="ECO:0000256" key="2">
    <source>
        <dbReference type="ARBA" id="ARBA00022801"/>
    </source>
</evidence>
<evidence type="ECO:0000313" key="3">
    <source>
        <dbReference type="EMBL" id="JAI55410.1"/>
    </source>
</evidence>
<dbReference type="HAMAP" id="MF_00528">
    <property type="entry name" value="Maf"/>
    <property type="match status" value="1"/>
</dbReference>
<dbReference type="GO" id="GO:0047429">
    <property type="term" value="F:nucleoside triphosphate diphosphatase activity"/>
    <property type="evidence" value="ECO:0007669"/>
    <property type="project" value="InterPro"/>
</dbReference>
<dbReference type="Pfam" id="PF02545">
    <property type="entry name" value="Maf"/>
    <property type="match status" value="1"/>
</dbReference>
<dbReference type="InterPro" id="IPR003697">
    <property type="entry name" value="Maf-like"/>
</dbReference>
<organism evidence="3">
    <name type="scientific">Rhodnius neglectus</name>
    <dbReference type="NCBI Taxonomy" id="72488"/>
    <lineage>
        <taxon>Eukaryota</taxon>
        <taxon>Metazoa</taxon>
        <taxon>Ecdysozoa</taxon>
        <taxon>Arthropoda</taxon>
        <taxon>Hexapoda</taxon>
        <taxon>Insecta</taxon>
        <taxon>Pterygota</taxon>
        <taxon>Neoptera</taxon>
        <taxon>Paraneoptera</taxon>
        <taxon>Hemiptera</taxon>
        <taxon>Heteroptera</taxon>
        <taxon>Panheteroptera</taxon>
        <taxon>Cimicomorpha</taxon>
        <taxon>Reduviidae</taxon>
        <taxon>Triatominae</taxon>
        <taxon>Rhodnius</taxon>
    </lineage>
</organism>
<dbReference type="PANTHER" id="PTHR43213:SF5">
    <property type="entry name" value="BIFUNCTIONAL DTTP_UTP PYROPHOSPHATASE_METHYLTRANSFERASE PROTEIN-RELATED"/>
    <property type="match status" value="1"/>
</dbReference>
<dbReference type="AlphaFoldDB" id="A0A0P4W141"/>
<dbReference type="EMBL" id="GDKW01001185">
    <property type="protein sequence ID" value="JAI55410.1"/>
    <property type="molecule type" value="mRNA"/>
</dbReference>
<dbReference type="Gene3D" id="3.90.950.10">
    <property type="match status" value="1"/>
</dbReference>
<dbReference type="SUPFAM" id="SSF52972">
    <property type="entry name" value="ITPase-like"/>
    <property type="match status" value="1"/>
</dbReference>
<dbReference type="PANTHER" id="PTHR43213">
    <property type="entry name" value="BIFUNCTIONAL DTTP/UTP PYROPHOSPHATASE/METHYLTRANSFERASE PROTEIN-RELATED"/>
    <property type="match status" value="1"/>
</dbReference>
<evidence type="ECO:0000256" key="1">
    <source>
        <dbReference type="ARBA" id="ARBA00001968"/>
    </source>
</evidence>
<dbReference type="CDD" id="cd00555">
    <property type="entry name" value="Maf"/>
    <property type="match status" value="1"/>
</dbReference>
<proteinExistence type="evidence at transcript level"/>
<comment type="cofactor">
    <cofactor evidence="1">
        <name>a divalent metal cation</name>
        <dbReference type="ChEBI" id="CHEBI:60240"/>
    </cofactor>
</comment>
<keyword evidence="2" id="KW-0378">Hydrolase</keyword>
<protein>
    <submittedName>
        <fullName evidence="3">Putative nucleic acid-binding protein asmtl</fullName>
    </submittedName>
</protein>
<reference evidence="3" key="1">
    <citation type="journal article" date="2016" name="PLoS Negl. Trop. Dis.">
        <title>A Deep Insight into the Sialome of Rhodnius neglectus, a Vector of Chagas Disease.</title>
        <authorList>
            <person name="Santiago P.B."/>
            <person name="Assumpcao T.C."/>
            <person name="Araujo C.N."/>
            <person name="Bastos I.M."/>
            <person name="Neves D."/>
            <person name="Silva I.G."/>
            <person name="Charneau S."/>
            <person name="Queiroz R.M."/>
            <person name="Raiol T."/>
            <person name="Oliveira J.V."/>
            <person name="Sousa M.V."/>
            <person name="Calvo E."/>
            <person name="Ribeiro J.M."/>
            <person name="Santana J.M."/>
        </authorList>
    </citation>
    <scope>NUCLEOTIDE SEQUENCE</scope>
    <source>
        <tissue evidence="3">Salivary glands</tissue>
    </source>
</reference>
<name>A0A0P4W141_9HEMI</name>